<gene>
    <name evidence="1" type="ORF">S01H4_21254</name>
</gene>
<dbReference type="EMBL" id="BART01009613">
    <property type="protein sequence ID" value="GAG78700.1"/>
    <property type="molecule type" value="Genomic_DNA"/>
</dbReference>
<proteinExistence type="predicted"/>
<name>X1A8N6_9ZZZZ</name>
<evidence type="ECO:0000313" key="1">
    <source>
        <dbReference type="EMBL" id="GAG78700.1"/>
    </source>
</evidence>
<reference evidence="1" key="1">
    <citation type="journal article" date="2014" name="Front. Microbiol.">
        <title>High frequency of phylogenetically diverse reductive dehalogenase-homologous genes in deep subseafloor sedimentary metagenomes.</title>
        <authorList>
            <person name="Kawai M."/>
            <person name="Futagami T."/>
            <person name="Toyoda A."/>
            <person name="Takaki Y."/>
            <person name="Nishi S."/>
            <person name="Hori S."/>
            <person name="Arai W."/>
            <person name="Tsubouchi T."/>
            <person name="Morono Y."/>
            <person name="Uchiyama I."/>
            <person name="Ito T."/>
            <person name="Fujiyama A."/>
            <person name="Inagaki F."/>
            <person name="Takami H."/>
        </authorList>
    </citation>
    <scope>NUCLEOTIDE SEQUENCE</scope>
    <source>
        <strain evidence="1">Expedition CK06-06</strain>
    </source>
</reference>
<protein>
    <submittedName>
        <fullName evidence="1">Uncharacterized protein</fullName>
    </submittedName>
</protein>
<dbReference type="AlphaFoldDB" id="X1A8N6"/>
<sequence length="291" mass="31071">MARFAKGRRALAISDRSGAAFPYREMVKEWNGAFVHNSEFEPKQPQLEPHPVGADPQGLMNARPARTEFPVQDFLSNNPFSNITKVVGGQNQSYILVRQIGNGLIDNEFVRFQDVKTPMEGGGFGIYNIGDIEQSAILTNDITATATTINITPQNNNFSVTTNFPTPGFVVIEKVNATTGRYDNEVISYTGTTSNGTATGSLTGCVRGTSTAFRGFTPSPTTASIHLAGARLRGSRPITLIPTTFVNVAGTTITETNSFEALLTVGAWGVADGLVVGGGLQCTYGPINDRA</sequence>
<accession>X1A8N6</accession>
<organism evidence="1">
    <name type="scientific">marine sediment metagenome</name>
    <dbReference type="NCBI Taxonomy" id="412755"/>
    <lineage>
        <taxon>unclassified sequences</taxon>
        <taxon>metagenomes</taxon>
        <taxon>ecological metagenomes</taxon>
    </lineage>
</organism>
<comment type="caution">
    <text evidence="1">The sequence shown here is derived from an EMBL/GenBank/DDBJ whole genome shotgun (WGS) entry which is preliminary data.</text>
</comment>